<evidence type="ECO:0000313" key="8">
    <source>
        <dbReference type="EMBL" id="ETS85980.1"/>
    </source>
</evidence>
<evidence type="ECO:0000256" key="3">
    <source>
        <dbReference type="ARBA" id="ARBA00022617"/>
    </source>
</evidence>
<proteinExistence type="inferred from homology"/>
<evidence type="ECO:0000256" key="1">
    <source>
        <dbReference type="ARBA" id="ARBA00001971"/>
    </source>
</evidence>
<dbReference type="GO" id="GO:0004497">
    <property type="term" value="F:monooxygenase activity"/>
    <property type="evidence" value="ECO:0007669"/>
    <property type="project" value="UniProtKB-KW"/>
</dbReference>
<evidence type="ECO:0000256" key="5">
    <source>
        <dbReference type="ARBA" id="ARBA00023004"/>
    </source>
</evidence>
<dbReference type="Proteomes" id="UP000030651">
    <property type="component" value="Unassembled WGS sequence"/>
</dbReference>
<name>W3XIY5_PESFW</name>
<evidence type="ECO:0008006" key="10">
    <source>
        <dbReference type="Google" id="ProtNLM"/>
    </source>
</evidence>
<dbReference type="PROSITE" id="PS00086">
    <property type="entry name" value="CYTOCHROME_P450"/>
    <property type="match status" value="1"/>
</dbReference>
<dbReference type="HOGENOM" id="CLU_001570_25_2_1"/>
<keyword evidence="5 6" id="KW-0408">Iron</keyword>
<dbReference type="Pfam" id="PF00067">
    <property type="entry name" value="p450"/>
    <property type="match status" value="1"/>
</dbReference>
<dbReference type="InterPro" id="IPR036396">
    <property type="entry name" value="Cyt_P450_sf"/>
</dbReference>
<dbReference type="Gene3D" id="1.10.630.10">
    <property type="entry name" value="Cytochrome P450"/>
    <property type="match status" value="1"/>
</dbReference>
<dbReference type="PRINTS" id="PR00385">
    <property type="entry name" value="P450"/>
</dbReference>
<gene>
    <name evidence="8" type="ORF">PFICI_04005</name>
</gene>
<evidence type="ECO:0000256" key="7">
    <source>
        <dbReference type="RuleBase" id="RU000461"/>
    </source>
</evidence>
<dbReference type="InterPro" id="IPR017972">
    <property type="entry name" value="Cyt_P450_CS"/>
</dbReference>
<sequence>MLSYWTRKTSVTSSADDLRTLSLHVLARAGFGKSFKFVGHDEQQPSTSPSSSYKESLQTVLENLVLILGLGTKFLAIPWLPRKLRLVHEACVSFQAYMTNLYEEEKRAFAENKDRDHNLMTSLVRASQDEAKTSGGLTEGEIYGNMFAFNFAGHDTTAHTFTFALYFLAAHPEVQDWLSEEIRAVAGGRQPSEWDYRADFPRLKRCLSIIFETIRLYTVVPSIKWTADKSQPISINEKTVIIPPDSMIAPSYGSVQTDPRFWGSDSLEWKPSRWIKPSATSMPGDEDLNMPVRGAFIGWSDGTRDCPGKKFSQVEFVATIATLFLDWRVDPVTAKGENINAARNRVEQLIKTDSGPVLLLQMLHPERAPLVWKKR</sequence>
<accession>W3XIY5</accession>
<dbReference type="PANTHER" id="PTHR24305">
    <property type="entry name" value="CYTOCHROME P450"/>
    <property type="match status" value="1"/>
</dbReference>
<dbReference type="EMBL" id="KI912110">
    <property type="protein sequence ID" value="ETS85980.1"/>
    <property type="molecule type" value="Genomic_DNA"/>
</dbReference>
<keyword evidence="3 6" id="KW-0349">Heme</keyword>
<dbReference type="AlphaFoldDB" id="W3XIY5"/>
<feature type="binding site" description="axial binding residue" evidence="6">
    <location>
        <position position="306"/>
    </location>
    <ligand>
        <name>heme</name>
        <dbReference type="ChEBI" id="CHEBI:30413"/>
    </ligand>
    <ligandPart>
        <name>Fe</name>
        <dbReference type="ChEBI" id="CHEBI:18248"/>
    </ligandPart>
</feature>
<dbReference type="InterPro" id="IPR001128">
    <property type="entry name" value="Cyt_P450"/>
</dbReference>
<dbReference type="eggNOG" id="KOG0157">
    <property type="taxonomic scope" value="Eukaryota"/>
</dbReference>
<dbReference type="GO" id="GO:0020037">
    <property type="term" value="F:heme binding"/>
    <property type="evidence" value="ECO:0007669"/>
    <property type="project" value="InterPro"/>
</dbReference>
<dbReference type="KEGG" id="pfy:PFICI_04005"/>
<dbReference type="InParanoid" id="W3XIY5"/>
<evidence type="ECO:0000313" key="9">
    <source>
        <dbReference type="Proteomes" id="UP000030651"/>
    </source>
</evidence>
<reference evidence="9" key="1">
    <citation type="journal article" date="2015" name="BMC Genomics">
        <title>Genomic and transcriptomic analysis of the endophytic fungus Pestalotiopsis fici reveals its lifestyle and high potential for synthesis of natural products.</title>
        <authorList>
            <person name="Wang X."/>
            <person name="Zhang X."/>
            <person name="Liu L."/>
            <person name="Xiang M."/>
            <person name="Wang W."/>
            <person name="Sun X."/>
            <person name="Che Y."/>
            <person name="Guo L."/>
            <person name="Liu G."/>
            <person name="Guo L."/>
            <person name="Wang C."/>
            <person name="Yin W.B."/>
            <person name="Stadler M."/>
            <person name="Zhang X."/>
            <person name="Liu X."/>
        </authorList>
    </citation>
    <scope>NUCLEOTIDE SEQUENCE [LARGE SCALE GENOMIC DNA]</scope>
    <source>
        <strain evidence="9">W106-1 / CGMCC3.15140</strain>
    </source>
</reference>
<dbReference type="PANTHER" id="PTHR24305:SF166">
    <property type="entry name" value="CYTOCHROME P450 12A4, MITOCHONDRIAL-RELATED"/>
    <property type="match status" value="1"/>
</dbReference>
<dbReference type="PRINTS" id="PR00463">
    <property type="entry name" value="EP450I"/>
</dbReference>
<dbReference type="GO" id="GO:0016705">
    <property type="term" value="F:oxidoreductase activity, acting on paired donors, with incorporation or reduction of molecular oxygen"/>
    <property type="evidence" value="ECO:0007669"/>
    <property type="project" value="InterPro"/>
</dbReference>
<dbReference type="GeneID" id="19269018"/>
<keyword evidence="7" id="KW-0560">Oxidoreductase</keyword>
<dbReference type="OMA" id="NRCLAIM"/>
<dbReference type="STRING" id="1229662.W3XIY5"/>
<dbReference type="InterPro" id="IPR050121">
    <property type="entry name" value="Cytochrome_P450_monoxygenase"/>
</dbReference>
<comment type="similarity">
    <text evidence="2 7">Belongs to the cytochrome P450 family.</text>
</comment>
<evidence type="ECO:0000256" key="4">
    <source>
        <dbReference type="ARBA" id="ARBA00022723"/>
    </source>
</evidence>
<protein>
    <recommendedName>
        <fullName evidence="10">Cytochrome P450</fullName>
    </recommendedName>
</protein>
<dbReference type="GO" id="GO:0005506">
    <property type="term" value="F:iron ion binding"/>
    <property type="evidence" value="ECO:0007669"/>
    <property type="project" value="InterPro"/>
</dbReference>
<evidence type="ECO:0000256" key="6">
    <source>
        <dbReference type="PIRSR" id="PIRSR602401-1"/>
    </source>
</evidence>
<dbReference type="InterPro" id="IPR002401">
    <property type="entry name" value="Cyt_P450_E_grp-I"/>
</dbReference>
<evidence type="ECO:0000256" key="2">
    <source>
        <dbReference type="ARBA" id="ARBA00010617"/>
    </source>
</evidence>
<dbReference type="OrthoDB" id="1470350at2759"/>
<dbReference type="SUPFAM" id="SSF48264">
    <property type="entry name" value="Cytochrome P450"/>
    <property type="match status" value="1"/>
</dbReference>
<comment type="cofactor">
    <cofactor evidence="1 6">
        <name>heme</name>
        <dbReference type="ChEBI" id="CHEBI:30413"/>
    </cofactor>
</comment>
<keyword evidence="4 6" id="KW-0479">Metal-binding</keyword>
<keyword evidence="7" id="KW-0503">Monooxygenase</keyword>
<dbReference type="RefSeq" id="XP_007830777.1">
    <property type="nucleotide sequence ID" value="XM_007832586.1"/>
</dbReference>
<organism evidence="8 9">
    <name type="scientific">Pestalotiopsis fici (strain W106-1 / CGMCC3.15140)</name>
    <dbReference type="NCBI Taxonomy" id="1229662"/>
    <lineage>
        <taxon>Eukaryota</taxon>
        <taxon>Fungi</taxon>
        <taxon>Dikarya</taxon>
        <taxon>Ascomycota</taxon>
        <taxon>Pezizomycotina</taxon>
        <taxon>Sordariomycetes</taxon>
        <taxon>Xylariomycetidae</taxon>
        <taxon>Amphisphaeriales</taxon>
        <taxon>Sporocadaceae</taxon>
        <taxon>Pestalotiopsis</taxon>
    </lineage>
</organism>
<keyword evidence="9" id="KW-1185">Reference proteome</keyword>